<evidence type="ECO:0000256" key="6">
    <source>
        <dbReference type="ARBA" id="ARBA00022729"/>
    </source>
</evidence>
<evidence type="ECO:0000259" key="15">
    <source>
        <dbReference type="Pfam" id="PF23598"/>
    </source>
</evidence>
<sequence>MGKYPSFAFAIVLLLTSVLVSCSYVYSSFECIEEERQALLKLKGSFEDPLQRLSSWQGNDCCHWKGIGCNNITGHVVILDLRNPCFSPKGQGDVPENCSFSKSKLEAQHVHPSLQQFKYLTYLDLSGNNFNDSPIPMFIHSMEHLKFLSLSDAHFSGRIPNNLGNLTKLSFLDLSFNSFLYSDDIYWVSKLSSLQELYMSDVYLEKAQNLFQVLNMLPSLLKLDLMNCSIKKVSSHNQLVSSTNLSRLQVLNLNDNGLKAPDLDTFRNMSSIEYLDLSYNNLSSVPFWLGNCTQLADLYLGSNTLHSSFPDALQNLTSLTLLDISQNSIDFVPSWLGSLKGVLYLNLSLNHINHVEGSLISILGNMCHLLSLDLSRNNIQGDVLVGHLQSRCMRYDLKGLDLSDNKLNGVLPTWLSELENLEVLALQSNLFYGPIPPYFGKFSNLMYLNLADNRLNGSIPDSLGQLKNLSALDISRNQLGGDFPCNITELVNLQYLLLYSNNLNGSLPSCIGQLVNIITLRLSFNHFYGVIPRSIEHLASLESLDISENFLNGTIPENLGQLSKLHTLYLSSNYFHGKIPHSLGPLLNLRNIDLSSNHLEGMISEVIFPKQLVYLNLTNNHISGSLPQNIAERLPNATHILLGSNHINESIPDSLCKVHSLYHLDLSANKLFGKIPNCWSSIHGLNEINLSSNKLSGVIPSSFGYLSTLVWLHLNNNSLQGEFPSFLRNFKQLLILDLGENQMSGIIPSWIGDTFYSMQILILRQNKFHGDIPSQICQLSKLQILDLSSNMLVGSIPDCIGNFTGMILGNKSSTSQTLEEPRYLEWYDEEASQIMKGKELHYSRNLKYVVNMDLSNNNLRGPIPEGITFLTALLGLNLSHNPLLGEIPRGIGNMKSLESLDVSHDQLSGTIPKEMSSLTFLSHLNLSYNNLSGTIPQENQFSSLDDPYYIYVGNPFLCGDPLLKCAPVENERNDDEDADSRQERSEKVWFYFVIALGFAIGFWTTVGLLLLKKSWRQAYFEYIDEATDWMHVTISIMLAKNV</sequence>
<reference evidence="16" key="1">
    <citation type="journal article" date="2019" name="Toxins">
        <title>Detection of Abrin-Like and Prepropulchellin-Like Toxin Genes and Transcripts Using Whole Genome Sequencing and Full-Length Transcript Sequencing of Abrus precatorius.</title>
        <authorList>
            <person name="Hovde B.T."/>
            <person name="Daligault H.E."/>
            <person name="Hanschen E.R."/>
            <person name="Kunde Y.A."/>
            <person name="Johnson M.B."/>
            <person name="Starkenburg S.R."/>
            <person name="Johnson S.L."/>
        </authorList>
    </citation>
    <scope>NUCLEOTIDE SEQUENCE [LARGE SCALE GENOMIC DNA]</scope>
</reference>
<dbReference type="Proteomes" id="UP000694853">
    <property type="component" value="Unplaced"/>
</dbReference>
<evidence type="ECO:0000313" key="16">
    <source>
        <dbReference type="Proteomes" id="UP000694853"/>
    </source>
</evidence>
<keyword evidence="7" id="KW-0677">Repeat</keyword>
<name>A0A8B8M998_ABRPR</name>
<evidence type="ECO:0000256" key="10">
    <source>
        <dbReference type="ARBA" id="ARBA00023170"/>
    </source>
</evidence>
<dbReference type="SUPFAM" id="SSF52058">
    <property type="entry name" value="L domain-like"/>
    <property type="match status" value="2"/>
</dbReference>
<feature type="chain" id="PRO_5034198774" evidence="13">
    <location>
        <begin position="23"/>
        <end position="1042"/>
    </location>
</feature>
<evidence type="ECO:0000256" key="8">
    <source>
        <dbReference type="ARBA" id="ARBA00022989"/>
    </source>
</evidence>
<dbReference type="FunFam" id="3.80.10.10:FF:000413">
    <property type="entry name" value="Inactive leucine-rich repeat receptor-like protein kinase"/>
    <property type="match status" value="1"/>
</dbReference>
<dbReference type="PANTHER" id="PTHR48052:SF8">
    <property type="entry name" value="LRR RECEPTOR-LIKE SERINE_THREONINE-PROTEIN KINASE FLS2"/>
    <property type="match status" value="1"/>
</dbReference>
<dbReference type="GO" id="GO:0005886">
    <property type="term" value="C:plasma membrane"/>
    <property type="evidence" value="ECO:0007669"/>
    <property type="project" value="UniProtKB-SubCell"/>
</dbReference>
<evidence type="ECO:0000256" key="7">
    <source>
        <dbReference type="ARBA" id="ARBA00022737"/>
    </source>
</evidence>
<gene>
    <name evidence="17" type="primary">LOC113871461</name>
</gene>
<keyword evidence="4" id="KW-0433">Leucine-rich repeat</keyword>
<evidence type="ECO:0000256" key="12">
    <source>
        <dbReference type="SAM" id="Phobius"/>
    </source>
</evidence>
<dbReference type="SMART" id="SM00369">
    <property type="entry name" value="LRR_TYP"/>
    <property type="match status" value="12"/>
</dbReference>
<keyword evidence="3" id="KW-1003">Cell membrane</keyword>
<feature type="signal peptide" evidence="13">
    <location>
        <begin position="1"/>
        <end position="22"/>
    </location>
</feature>
<feature type="domain" description="Disease resistance R13L4/SHOC-2-like LRR" evidence="15">
    <location>
        <begin position="206"/>
        <end position="427"/>
    </location>
</feature>
<dbReference type="AlphaFoldDB" id="A0A8B8M998"/>
<evidence type="ECO:0000256" key="2">
    <source>
        <dbReference type="ARBA" id="ARBA00009592"/>
    </source>
</evidence>
<dbReference type="OrthoDB" id="1060944at2759"/>
<dbReference type="PANTHER" id="PTHR48052">
    <property type="entry name" value="UNNAMED PRODUCT"/>
    <property type="match status" value="1"/>
</dbReference>
<evidence type="ECO:0000313" key="17">
    <source>
        <dbReference type="RefSeq" id="XP_027364357.1"/>
    </source>
</evidence>
<keyword evidence="11" id="KW-0325">Glycoprotein</keyword>
<dbReference type="Pfam" id="PF23598">
    <property type="entry name" value="LRR_14"/>
    <property type="match status" value="2"/>
</dbReference>
<keyword evidence="6 13" id="KW-0732">Signal</keyword>
<organism evidence="16 17">
    <name type="scientific">Abrus precatorius</name>
    <name type="common">Indian licorice</name>
    <name type="synonym">Glycine abrus</name>
    <dbReference type="NCBI Taxonomy" id="3816"/>
    <lineage>
        <taxon>Eukaryota</taxon>
        <taxon>Viridiplantae</taxon>
        <taxon>Streptophyta</taxon>
        <taxon>Embryophyta</taxon>
        <taxon>Tracheophyta</taxon>
        <taxon>Spermatophyta</taxon>
        <taxon>Magnoliopsida</taxon>
        <taxon>eudicotyledons</taxon>
        <taxon>Gunneridae</taxon>
        <taxon>Pentapetalae</taxon>
        <taxon>rosids</taxon>
        <taxon>fabids</taxon>
        <taxon>Fabales</taxon>
        <taxon>Fabaceae</taxon>
        <taxon>Papilionoideae</taxon>
        <taxon>50 kb inversion clade</taxon>
        <taxon>NPAAA clade</taxon>
        <taxon>indigoferoid/millettioid clade</taxon>
        <taxon>Abreae</taxon>
        <taxon>Abrus</taxon>
    </lineage>
</organism>
<dbReference type="GeneID" id="113871461"/>
<keyword evidence="10" id="KW-0675">Receptor</keyword>
<dbReference type="InterPro" id="IPR013210">
    <property type="entry name" value="LRR_N_plant-typ"/>
</dbReference>
<evidence type="ECO:0000256" key="1">
    <source>
        <dbReference type="ARBA" id="ARBA00004251"/>
    </source>
</evidence>
<keyword evidence="16" id="KW-1185">Reference proteome</keyword>
<evidence type="ECO:0000256" key="4">
    <source>
        <dbReference type="ARBA" id="ARBA00022614"/>
    </source>
</evidence>
<dbReference type="PROSITE" id="PS51257">
    <property type="entry name" value="PROKAR_LIPOPROTEIN"/>
    <property type="match status" value="1"/>
</dbReference>
<dbReference type="InterPro" id="IPR055414">
    <property type="entry name" value="LRR_R13L4/SHOC2-like"/>
</dbReference>
<comment type="similarity">
    <text evidence="2">Belongs to the RLP family.</text>
</comment>
<dbReference type="RefSeq" id="XP_027364357.1">
    <property type="nucleotide sequence ID" value="XM_027508556.1"/>
</dbReference>
<dbReference type="Pfam" id="PF08263">
    <property type="entry name" value="LRRNT_2"/>
    <property type="match status" value="1"/>
</dbReference>
<evidence type="ECO:0000256" key="13">
    <source>
        <dbReference type="SAM" id="SignalP"/>
    </source>
</evidence>
<dbReference type="FunFam" id="3.80.10.10:FF:000383">
    <property type="entry name" value="Leucine-rich repeat receptor protein kinase EMS1"/>
    <property type="match status" value="1"/>
</dbReference>
<feature type="domain" description="Leucine-rich repeat-containing N-terminal plant-type" evidence="14">
    <location>
        <begin position="33"/>
        <end position="70"/>
    </location>
</feature>
<dbReference type="InterPro" id="IPR003591">
    <property type="entry name" value="Leu-rich_rpt_typical-subtyp"/>
</dbReference>
<evidence type="ECO:0000256" key="3">
    <source>
        <dbReference type="ARBA" id="ARBA00022475"/>
    </source>
</evidence>
<reference evidence="17" key="2">
    <citation type="submission" date="2025-08" db="UniProtKB">
        <authorList>
            <consortium name="RefSeq"/>
        </authorList>
    </citation>
    <scope>IDENTIFICATION</scope>
    <source>
        <tissue evidence="17">Young leaves</tissue>
    </source>
</reference>
<dbReference type="Pfam" id="PF00560">
    <property type="entry name" value="LRR_1"/>
    <property type="match status" value="8"/>
</dbReference>
<dbReference type="KEGG" id="aprc:113871461"/>
<keyword evidence="5 12" id="KW-0812">Transmembrane</keyword>
<dbReference type="Pfam" id="PF13855">
    <property type="entry name" value="LRR_8"/>
    <property type="match status" value="1"/>
</dbReference>
<proteinExistence type="inferred from homology"/>
<dbReference type="PRINTS" id="PR00019">
    <property type="entry name" value="LEURICHRPT"/>
</dbReference>
<dbReference type="FunFam" id="3.80.10.10:FF:000111">
    <property type="entry name" value="LRR receptor-like serine/threonine-protein kinase ERECTA"/>
    <property type="match status" value="1"/>
</dbReference>
<evidence type="ECO:0000259" key="14">
    <source>
        <dbReference type="Pfam" id="PF08263"/>
    </source>
</evidence>
<evidence type="ECO:0000256" key="9">
    <source>
        <dbReference type="ARBA" id="ARBA00023136"/>
    </source>
</evidence>
<dbReference type="Gene3D" id="3.80.10.10">
    <property type="entry name" value="Ribonuclease Inhibitor"/>
    <property type="match status" value="4"/>
</dbReference>
<dbReference type="FunFam" id="3.80.10.10:FF:000095">
    <property type="entry name" value="LRR receptor-like serine/threonine-protein kinase GSO1"/>
    <property type="match status" value="1"/>
</dbReference>
<evidence type="ECO:0000256" key="5">
    <source>
        <dbReference type="ARBA" id="ARBA00022692"/>
    </source>
</evidence>
<protein>
    <submittedName>
        <fullName evidence="17">Receptor-like protein EIX2</fullName>
    </submittedName>
</protein>
<dbReference type="SMART" id="SM00365">
    <property type="entry name" value="LRR_SD22"/>
    <property type="match status" value="7"/>
</dbReference>
<evidence type="ECO:0000256" key="11">
    <source>
        <dbReference type="ARBA" id="ARBA00023180"/>
    </source>
</evidence>
<dbReference type="InterPro" id="IPR032675">
    <property type="entry name" value="LRR_dom_sf"/>
</dbReference>
<dbReference type="SUPFAM" id="SSF52047">
    <property type="entry name" value="RNI-like"/>
    <property type="match status" value="1"/>
</dbReference>
<keyword evidence="9 12" id="KW-0472">Membrane</keyword>
<feature type="transmembrane region" description="Helical" evidence="12">
    <location>
        <begin position="988"/>
        <end position="1011"/>
    </location>
</feature>
<feature type="domain" description="Disease resistance R13L4/SHOC-2-like LRR" evidence="15">
    <location>
        <begin position="482"/>
        <end position="670"/>
    </location>
</feature>
<comment type="subcellular location">
    <subcellularLocation>
        <location evidence="1">Cell membrane</location>
        <topology evidence="1">Single-pass type I membrane protein</topology>
    </subcellularLocation>
</comment>
<accession>A0A8B8M998</accession>
<dbReference type="InterPro" id="IPR001611">
    <property type="entry name" value="Leu-rich_rpt"/>
</dbReference>
<keyword evidence="8 12" id="KW-1133">Transmembrane helix</keyword>